<evidence type="ECO:0000313" key="1">
    <source>
        <dbReference type="EMBL" id="JAD83196.1"/>
    </source>
</evidence>
<protein>
    <submittedName>
        <fullName evidence="1">Uncharacterized protein</fullName>
    </submittedName>
</protein>
<dbReference type="EMBL" id="GBRH01214699">
    <property type="protein sequence ID" value="JAD83196.1"/>
    <property type="molecule type" value="Transcribed_RNA"/>
</dbReference>
<proteinExistence type="predicted"/>
<organism evidence="1">
    <name type="scientific">Arundo donax</name>
    <name type="common">Giant reed</name>
    <name type="synonym">Donax arundinaceus</name>
    <dbReference type="NCBI Taxonomy" id="35708"/>
    <lineage>
        <taxon>Eukaryota</taxon>
        <taxon>Viridiplantae</taxon>
        <taxon>Streptophyta</taxon>
        <taxon>Embryophyta</taxon>
        <taxon>Tracheophyta</taxon>
        <taxon>Spermatophyta</taxon>
        <taxon>Magnoliopsida</taxon>
        <taxon>Liliopsida</taxon>
        <taxon>Poales</taxon>
        <taxon>Poaceae</taxon>
        <taxon>PACMAD clade</taxon>
        <taxon>Arundinoideae</taxon>
        <taxon>Arundineae</taxon>
        <taxon>Arundo</taxon>
    </lineage>
</organism>
<sequence length="50" mass="5638">MFSFLFHSCDFSSQTASTSSIFLFDCSKRYSTSLTLVVNCFSICFAFLSI</sequence>
<accession>A0A0A9D5V7</accession>
<dbReference type="AlphaFoldDB" id="A0A0A9D5V7"/>
<reference evidence="1" key="2">
    <citation type="journal article" date="2015" name="Data Brief">
        <title>Shoot transcriptome of the giant reed, Arundo donax.</title>
        <authorList>
            <person name="Barrero R.A."/>
            <person name="Guerrero F.D."/>
            <person name="Moolhuijzen P."/>
            <person name="Goolsby J.A."/>
            <person name="Tidwell J."/>
            <person name="Bellgard S.E."/>
            <person name="Bellgard M.I."/>
        </authorList>
    </citation>
    <scope>NUCLEOTIDE SEQUENCE</scope>
    <source>
        <tissue evidence="1">Shoot tissue taken approximately 20 cm above the soil surface</tissue>
    </source>
</reference>
<name>A0A0A9D5V7_ARUDO</name>
<reference evidence="1" key="1">
    <citation type="submission" date="2014-09" db="EMBL/GenBank/DDBJ databases">
        <authorList>
            <person name="Magalhaes I.L.F."/>
            <person name="Oliveira U."/>
            <person name="Santos F.R."/>
            <person name="Vidigal T.H.D.A."/>
            <person name="Brescovit A.D."/>
            <person name="Santos A.J."/>
        </authorList>
    </citation>
    <scope>NUCLEOTIDE SEQUENCE</scope>
    <source>
        <tissue evidence="1">Shoot tissue taken approximately 20 cm above the soil surface</tissue>
    </source>
</reference>